<evidence type="ECO:0000313" key="2">
    <source>
        <dbReference type="Proteomes" id="UP000053593"/>
    </source>
</evidence>
<dbReference type="AlphaFoldDB" id="A0A0D0CRD9"/>
<name>A0A0D0CRD9_9AGAR</name>
<dbReference type="Proteomes" id="UP000053593">
    <property type="component" value="Unassembled WGS sequence"/>
</dbReference>
<sequence>MERSVFSLNNHHHLIYRHNPNEMSLNVSPNRPSPTVTACSQRSQGLLLVTVLHFHHLMVDFFVRCSDEHLSCQRCADRHLECQYPTGHECLSPDDHRSGLLNYVWSR</sequence>
<gene>
    <name evidence="1" type="ORF">GYMLUDRAFT_697578</name>
</gene>
<dbReference type="EMBL" id="KN834786">
    <property type="protein sequence ID" value="KIK58143.1"/>
    <property type="molecule type" value="Genomic_DNA"/>
</dbReference>
<reference evidence="1 2" key="1">
    <citation type="submission" date="2014-04" db="EMBL/GenBank/DDBJ databases">
        <title>Evolutionary Origins and Diversification of the Mycorrhizal Mutualists.</title>
        <authorList>
            <consortium name="DOE Joint Genome Institute"/>
            <consortium name="Mycorrhizal Genomics Consortium"/>
            <person name="Kohler A."/>
            <person name="Kuo A."/>
            <person name="Nagy L.G."/>
            <person name="Floudas D."/>
            <person name="Copeland A."/>
            <person name="Barry K.W."/>
            <person name="Cichocki N."/>
            <person name="Veneault-Fourrey C."/>
            <person name="LaButti K."/>
            <person name="Lindquist E.A."/>
            <person name="Lipzen A."/>
            <person name="Lundell T."/>
            <person name="Morin E."/>
            <person name="Murat C."/>
            <person name="Riley R."/>
            <person name="Ohm R."/>
            <person name="Sun H."/>
            <person name="Tunlid A."/>
            <person name="Henrissat B."/>
            <person name="Grigoriev I.V."/>
            <person name="Hibbett D.S."/>
            <person name="Martin F."/>
        </authorList>
    </citation>
    <scope>NUCLEOTIDE SEQUENCE [LARGE SCALE GENOMIC DNA]</scope>
    <source>
        <strain evidence="1 2">FD-317 M1</strain>
    </source>
</reference>
<protein>
    <submittedName>
        <fullName evidence="1">Unplaced genomic scaffold GYMLUscaffold_38, whole genome shotgun sequence</fullName>
    </submittedName>
</protein>
<evidence type="ECO:0000313" key="1">
    <source>
        <dbReference type="EMBL" id="KIK58143.1"/>
    </source>
</evidence>
<organism evidence="1 2">
    <name type="scientific">Collybiopsis luxurians FD-317 M1</name>
    <dbReference type="NCBI Taxonomy" id="944289"/>
    <lineage>
        <taxon>Eukaryota</taxon>
        <taxon>Fungi</taxon>
        <taxon>Dikarya</taxon>
        <taxon>Basidiomycota</taxon>
        <taxon>Agaricomycotina</taxon>
        <taxon>Agaricomycetes</taxon>
        <taxon>Agaricomycetidae</taxon>
        <taxon>Agaricales</taxon>
        <taxon>Marasmiineae</taxon>
        <taxon>Omphalotaceae</taxon>
        <taxon>Collybiopsis</taxon>
        <taxon>Collybiopsis luxurians</taxon>
    </lineage>
</organism>
<accession>A0A0D0CRD9</accession>
<keyword evidence="2" id="KW-1185">Reference proteome</keyword>
<proteinExistence type="predicted"/>
<dbReference type="HOGENOM" id="CLU_2210349_0_0_1"/>